<evidence type="ECO:0000313" key="5">
    <source>
        <dbReference type="EMBL" id="KAH0935209.1"/>
    </source>
</evidence>
<dbReference type="EMBL" id="JAGKQM010000003">
    <property type="protein sequence ID" value="KAH0935209.1"/>
    <property type="molecule type" value="Genomic_DNA"/>
</dbReference>
<dbReference type="EMBL" id="JAGKQM010000014">
    <property type="protein sequence ID" value="KAH0885079.1"/>
    <property type="molecule type" value="Genomic_DNA"/>
</dbReference>
<dbReference type="EMBL" id="JAGKQM010000003">
    <property type="protein sequence ID" value="KAH0934835.1"/>
    <property type="molecule type" value="Genomic_DNA"/>
</dbReference>
<keyword evidence="6" id="KW-1185">Reference proteome</keyword>
<reference evidence="1 6" key="1">
    <citation type="submission" date="2021-05" db="EMBL/GenBank/DDBJ databases">
        <title>Genome Assembly of Synthetic Allotetraploid Brassica napus Reveals Homoeologous Exchanges between Subgenomes.</title>
        <authorList>
            <person name="Davis J.T."/>
        </authorList>
    </citation>
    <scope>NUCLEOTIDE SEQUENCE [LARGE SCALE GENOMIC DNA]</scope>
    <source>
        <strain evidence="6">cv. Da-Ae</strain>
        <tissue evidence="1">Seedling</tissue>
    </source>
</reference>
<evidence type="ECO:0000313" key="2">
    <source>
        <dbReference type="EMBL" id="KAH0885079.1"/>
    </source>
</evidence>
<evidence type="ECO:0000313" key="1">
    <source>
        <dbReference type="EMBL" id="KAH0863705.1"/>
    </source>
</evidence>
<dbReference type="Proteomes" id="UP000824890">
    <property type="component" value="Unassembled WGS sequence"/>
</dbReference>
<dbReference type="EMBL" id="JAGKQM010000018">
    <property type="protein sequence ID" value="KAH0863705.1"/>
    <property type="molecule type" value="Genomic_DNA"/>
</dbReference>
<gene>
    <name evidence="4" type="ORF">HID58_011952</name>
    <name evidence="5" type="ORF">HID58_012326</name>
    <name evidence="3" type="ORF">HID58_034334</name>
    <name evidence="2" type="ORF">HID58_061175</name>
    <name evidence="1" type="ORF">HID58_080916</name>
</gene>
<accession>A0ABQ7Y682</accession>
<proteinExistence type="predicted"/>
<evidence type="ECO:0000313" key="3">
    <source>
        <dbReference type="EMBL" id="KAH0911013.1"/>
    </source>
</evidence>
<organism evidence="1 6">
    <name type="scientific">Brassica napus</name>
    <name type="common">Rape</name>
    <dbReference type="NCBI Taxonomy" id="3708"/>
    <lineage>
        <taxon>Eukaryota</taxon>
        <taxon>Viridiplantae</taxon>
        <taxon>Streptophyta</taxon>
        <taxon>Embryophyta</taxon>
        <taxon>Tracheophyta</taxon>
        <taxon>Spermatophyta</taxon>
        <taxon>Magnoliopsida</taxon>
        <taxon>eudicotyledons</taxon>
        <taxon>Gunneridae</taxon>
        <taxon>Pentapetalae</taxon>
        <taxon>rosids</taxon>
        <taxon>malvids</taxon>
        <taxon>Brassicales</taxon>
        <taxon>Brassicaceae</taxon>
        <taxon>Brassiceae</taxon>
        <taxon>Brassica</taxon>
    </lineage>
</organism>
<evidence type="ECO:0000313" key="6">
    <source>
        <dbReference type="Proteomes" id="UP000824890"/>
    </source>
</evidence>
<name>A0ABQ7Y682_BRANA</name>
<dbReference type="EMBL" id="JAGKQM010000009">
    <property type="protein sequence ID" value="KAH0911013.1"/>
    <property type="molecule type" value="Genomic_DNA"/>
</dbReference>
<sequence>MQKLSSYMNLVIYQSIKNTYRIFTVIHISSDHFALDPKSHDHNDHIHITVVHTNHTHTSFVHITRARCNVVLSTPKLGPAHHRCPYLSSSFFLPLPKHINLIHVESSLLSISHLTTSYLATSHLIPSLMSTMTTSIQLPSTPITSTHPLSASRELDVVVLSTLEIGPAHHRCPYLSSSFFLPLPRHMNLVNNQSIEDTCGIFTVIHISSDHLLSDHFALDSKSHVHNDHIHTTFVHIHTSSVCITRARCRRPLHIEGRTCSPSSSLLLLQLLPPSPKTLATETAASTTISLLVRATEAMTEVVQSFISVHLHHRDPSSSISMAKLISFITKEHG</sequence>
<feature type="non-terminal residue" evidence="1">
    <location>
        <position position="334"/>
    </location>
</feature>
<evidence type="ECO:0000313" key="4">
    <source>
        <dbReference type="EMBL" id="KAH0934835.1"/>
    </source>
</evidence>
<protein>
    <submittedName>
        <fullName evidence="1">Uncharacterized protein</fullName>
    </submittedName>
</protein>
<comment type="caution">
    <text evidence="1">The sequence shown here is derived from an EMBL/GenBank/DDBJ whole genome shotgun (WGS) entry which is preliminary data.</text>
</comment>